<keyword evidence="1" id="KW-0812">Transmembrane</keyword>
<comment type="caution">
    <text evidence="2">The sequence shown here is derived from an EMBL/GenBank/DDBJ whole genome shotgun (WGS) entry which is preliminary data.</text>
</comment>
<proteinExistence type="predicted"/>
<dbReference type="STRING" id="1797729.A3A60_02685"/>
<dbReference type="Proteomes" id="UP000179227">
    <property type="component" value="Unassembled WGS sequence"/>
</dbReference>
<name>A0A1F5I3C1_9BACT</name>
<dbReference type="Pfam" id="PF04020">
    <property type="entry name" value="Phage_holin_4_2"/>
    <property type="match status" value="1"/>
</dbReference>
<feature type="transmembrane region" description="Helical" evidence="1">
    <location>
        <begin position="35"/>
        <end position="57"/>
    </location>
</feature>
<evidence type="ECO:0000313" key="2">
    <source>
        <dbReference type="EMBL" id="OGE10862.1"/>
    </source>
</evidence>
<keyword evidence="1" id="KW-1133">Transmembrane helix</keyword>
<feature type="transmembrane region" description="Helical" evidence="1">
    <location>
        <begin position="69"/>
        <end position="91"/>
    </location>
</feature>
<feature type="transmembrane region" description="Helical" evidence="1">
    <location>
        <begin position="7"/>
        <end position="29"/>
    </location>
</feature>
<dbReference type="InterPro" id="IPR007165">
    <property type="entry name" value="Phage_holin_4_2"/>
</dbReference>
<accession>A0A1F5I3C1</accession>
<sequence>MRHYLKSILITVASAYIAYRLIPTIDLGFDPRAPLVIIGGLWIISQLISPIFSLVLLPINLLTFGLVSLIINIAFIFALLNFLPGAVIGPYNFPGADIDGIILPAMNFSQIATIVLVAVIITVVQKVLHIIFE</sequence>
<protein>
    <recommendedName>
        <fullName evidence="4">Phage holin family protein</fullName>
    </recommendedName>
</protein>
<evidence type="ECO:0000256" key="1">
    <source>
        <dbReference type="SAM" id="Phobius"/>
    </source>
</evidence>
<evidence type="ECO:0008006" key="4">
    <source>
        <dbReference type="Google" id="ProtNLM"/>
    </source>
</evidence>
<reference evidence="2 3" key="1">
    <citation type="journal article" date="2016" name="Nat. Commun.">
        <title>Thousands of microbial genomes shed light on interconnected biogeochemical processes in an aquifer system.</title>
        <authorList>
            <person name="Anantharaman K."/>
            <person name="Brown C.T."/>
            <person name="Hug L.A."/>
            <person name="Sharon I."/>
            <person name="Castelle C.J."/>
            <person name="Probst A.J."/>
            <person name="Thomas B.C."/>
            <person name="Singh A."/>
            <person name="Wilkins M.J."/>
            <person name="Karaoz U."/>
            <person name="Brodie E.L."/>
            <person name="Williams K.H."/>
            <person name="Hubbard S.S."/>
            <person name="Banfield J.F."/>
        </authorList>
    </citation>
    <scope>NUCLEOTIDE SEQUENCE [LARGE SCALE GENOMIC DNA]</scope>
</reference>
<evidence type="ECO:0000313" key="3">
    <source>
        <dbReference type="Proteomes" id="UP000179227"/>
    </source>
</evidence>
<feature type="transmembrane region" description="Helical" evidence="1">
    <location>
        <begin position="111"/>
        <end position="132"/>
    </location>
</feature>
<dbReference type="AlphaFoldDB" id="A0A1F5I3C1"/>
<dbReference type="EMBL" id="MFBS01000006">
    <property type="protein sequence ID" value="OGE10862.1"/>
    <property type="molecule type" value="Genomic_DNA"/>
</dbReference>
<keyword evidence="1" id="KW-0472">Membrane</keyword>
<gene>
    <name evidence="2" type="ORF">A3A60_02685</name>
</gene>
<organism evidence="2 3">
    <name type="scientific">Candidatus Curtissbacteria bacterium RIFCSPLOWO2_01_FULL_42_26</name>
    <dbReference type="NCBI Taxonomy" id="1797729"/>
    <lineage>
        <taxon>Bacteria</taxon>
        <taxon>Candidatus Curtissiibacteriota</taxon>
    </lineage>
</organism>